<keyword evidence="2" id="KW-1003">Cell membrane</keyword>
<accession>A0ABR5AH58</accession>
<dbReference type="GO" id="GO:0005524">
    <property type="term" value="F:ATP binding"/>
    <property type="evidence" value="ECO:0007669"/>
    <property type="project" value="UniProtKB-KW"/>
</dbReference>
<dbReference type="PROSITE" id="PS50893">
    <property type="entry name" value="ABC_TRANSPORTER_2"/>
    <property type="match status" value="2"/>
</dbReference>
<keyword evidence="3" id="KW-0762">Sugar transport</keyword>
<evidence type="ECO:0000256" key="6">
    <source>
        <dbReference type="ARBA" id="ARBA00022840"/>
    </source>
</evidence>
<dbReference type="InterPro" id="IPR003593">
    <property type="entry name" value="AAA+_ATPase"/>
</dbReference>
<dbReference type="Pfam" id="PF00005">
    <property type="entry name" value="ABC_tran"/>
    <property type="match status" value="2"/>
</dbReference>
<gene>
    <name evidence="10" type="ORF">SD70_14030</name>
</gene>
<dbReference type="InterPro" id="IPR050107">
    <property type="entry name" value="ABC_carbohydrate_import_ATPase"/>
</dbReference>
<dbReference type="PROSITE" id="PS00211">
    <property type="entry name" value="ABC_TRANSPORTER_1"/>
    <property type="match status" value="1"/>
</dbReference>
<dbReference type="SUPFAM" id="SSF52540">
    <property type="entry name" value="P-loop containing nucleoside triphosphate hydrolases"/>
    <property type="match status" value="2"/>
</dbReference>
<dbReference type="PANTHER" id="PTHR43790">
    <property type="entry name" value="CARBOHYDRATE TRANSPORT ATP-BINDING PROTEIN MG119-RELATED"/>
    <property type="match status" value="1"/>
</dbReference>
<dbReference type="SMART" id="SM00382">
    <property type="entry name" value="AAA"/>
    <property type="match status" value="2"/>
</dbReference>
<sequence length="493" mass="54555">MRHISKAFHGVHALKGVHFEVRRGEVHALMGENGAGKSTLMRILTGLVQPDEGDIVFYGRPLPIDSPQTALRHGIAMIHQELNPIPEMTIAENIFLGREPEYGKTGFVNKPLLFRQTAELLDEFRLKLDPRTKVKQLSVAQKQMLEIVKAVSYNARLLIMDEPTSALSEEEVQTLFHTIEKLKQRGVPIVYISHRLEEIFKIADRVTVLRDGEYISTTRIEALSKDELITMMVGRPLSNIFPKEAAKIGKPILEVENLSRSNVFSDIQFNVRSGEILGIAGLMGAGRSEVMRAIFGIDRFDAGEIRVDGIPAHIRKPADAIRLGIALVTEDRKELGLVLCRSVKENMTLASLNALSNGLFINRLSEIAACSKMTGDITVKMSGLDQTVQSLSGGNQQKVVLAKWLMRKPKVLILDEPTRGIDVGAKAEIYRLMSDLARDGMAIIMISSELPEIMGMSDRILVMGEGRIKGEFMRGQVTQEEILECAIGGAGIV</sequence>
<evidence type="ECO:0000259" key="9">
    <source>
        <dbReference type="PROSITE" id="PS50893"/>
    </source>
</evidence>
<dbReference type="EMBL" id="JXAK01000022">
    <property type="protein sequence ID" value="KIL40393.1"/>
    <property type="molecule type" value="Genomic_DNA"/>
</dbReference>
<feature type="domain" description="ABC transporter" evidence="9">
    <location>
        <begin position="240"/>
        <end position="490"/>
    </location>
</feature>
<dbReference type="InterPro" id="IPR017871">
    <property type="entry name" value="ABC_transporter-like_CS"/>
</dbReference>
<dbReference type="CDD" id="cd03215">
    <property type="entry name" value="ABC_Carb_Monos_II"/>
    <property type="match status" value="1"/>
</dbReference>
<evidence type="ECO:0000313" key="10">
    <source>
        <dbReference type="EMBL" id="KIL40393.1"/>
    </source>
</evidence>
<comment type="caution">
    <text evidence="10">The sequence shown here is derived from an EMBL/GenBank/DDBJ whole genome shotgun (WGS) entry which is preliminary data.</text>
</comment>
<dbReference type="CDD" id="cd03216">
    <property type="entry name" value="ABC_Carb_Monos_I"/>
    <property type="match status" value="1"/>
</dbReference>
<dbReference type="PANTHER" id="PTHR43790:SF3">
    <property type="entry name" value="D-ALLOSE IMPORT ATP-BINDING PROTEIN ALSA-RELATED"/>
    <property type="match status" value="1"/>
</dbReference>
<evidence type="ECO:0000256" key="5">
    <source>
        <dbReference type="ARBA" id="ARBA00022741"/>
    </source>
</evidence>
<dbReference type="Gene3D" id="3.40.50.300">
    <property type="entry name" value="P-loop containing nucleotide triphosphate hydrolases"/>
    <property type="match status" value="2"/>
</dbReference>
<dbReference type="InterPro" id="IPR003439">
    <property type="entry name" value="ABC_transporter-like_ATP-bd"/>
</dbReference>
<evidence type="ECO:0000256" key="7">
    <source>
        <dbReference type="ARBA" id="ARBA00022967"/>
    </source>
</evidence>
<keyword evidence="11" id="KW-1185">Reference proteome</keyword>
<protein>
    <submittedName>
        <fullName evidence="10">D-ribose transporter ATP-binding protein</fullName>
    </submittedName>
</protein>
<keyword evidence="5" id="KW-0547">Nucleotide-binding</keyword>
<dbReference type="Proteomes" id="UP000031967">
    <property type="component" value="Unassembled WGS sequence"/>
</dbReference>
<evidence type="ECO:0000256" key="2">
    <source>
        <dbReference type="ARBA" id="ARBA00022475"/>
    </source>
</evidence>
<keyword evidence="1" id="KW-0813">Transport</keyword>
<evidence type="ECO:0000256" key="1">
    <source>
        <dbReference type="ARBA" id="ARBA00022448"/>
    </source>
</evidence>
<keyword evidence="6 10" id="KW-0067">ATP-binding</keyword>
<proteinExistence type="predicted"/>
<evidence type="ECO:0000313" key="11">
    <source>
        <dbReference type="Proteomes" id="UP000031967"/>
    </source>
</evidence>
<name>A0ABR5AH58_9BACL</name>
<feature type="domain" description="ABC transporter" evidence="9">
    <location>
        <begin position="1"/>
        <end position="236"/>
    </location>
</feature>
<reference evidence="10 11" key="1">
    <citation type="submission" date="2014-12" db="EMBL/GenBank/DDBJ databases">
        <title>Draft genome sequence of Paenibacillus kamchatkensis strain B-2647.</title>
        <authorList>
            <person name="Karlyshev A.V."/>
            <person name="Kudryashova E.B."/>
        </authorList>
    </citation>
    <scope>NUCLEOTIDE SEQUENCE [LARGE SCALE GENOMIC DNA]</scope>
    <source>
        <strain evidence="10 11">VKM B-2647</strain>
    </source>
</reference>
<organism evidence="10 11">
    <name type="scientific">Gordoniibacillus kamchatkensis</name>
    <dbReference type="NCBI Taxonomy" id="1590651"/>
    <lineage>
        <taxon>Bacteria</taxon>
        <taxon>Bacillati</taxon>
        <taxon>Bacillota</taxon>
        <taxon>Bacilli</taxon>
        <taxon>Bacillales</taxon>
        <taxon>Paenibacillaceae</taxon>
        <taxon>Gordoniibacillus</taxon>
    </lineage>
</organism>
<evidence type="ECO:0000256" key="4">
    <source>
        <dbReference type="ARBA" id="ARBA00022737"/>
    </source>
</evidence>
<keyword evidence="8" id="KW-0472">Membrane</keyword>
<evidence type="ECO:0000256" key="8">
    <source>
        <dbReference type="ARBA" id="ARBA00023136"/>
    </source>
</evidence>
<evidence type="ECO:0000256" key="3">
    <source>
        <dbReference type="ARBA" id="ARBA00022597"/>
    </source>
</evidence>
<keyword evidence="4" id="KW-0677">Repeat</keyword>
<dbReference type="InterPro" id="IPR027417">
    <property type="entry name" value="P-loop_NTPase"/>
</dbReference>
<keyword evidence="7" id="KW-1278">Translocase</keyword>